<evidence type="ECO:0000313" key="3">
    <source>
        <dbReference type="Proteomes" id="UP000012024"/>
    </source>
</evidence>
<dbReference type="OrthoDB" id="9807907at2"/>
<keyword evidence="2" id="KW-0547">Nucleotide-binding</keyword>
<dbReference type="Pfam" id="PF13749">
    <property type="entry name" value="HATPase_c_4"/>
    <property type="match status" value="1"/>
</dbReference>
<dbReference type="eggNOG" id="COG2865">
    <property type="taxonomic scope" value="Bacteria"/>
</dbReference>
<dbReference type="InterPro" id="IPR007421">
    <property type="entry name" value="Schlafen_AlbA_2_dom"/>
</dbReference>
<evidence type="ECO:0000259" key="1">
    <source>
        <dbReference type="Pfam" id="PF04326"/>
    </source>
</evidence>
<dbReference type="PANTHER" id="PTHR30595:SF6">
    <property type="entry name" value="SCHLAFEN ALBA-2 DOMAIN-CONTAINING PROTEIN"/>
    <property type="match status" value="1"/>
</dbReference>
<dbReference type="InterPro" id="IPR036390">
    <property type="entry name" value="WH_DNA-bd_sf"/>
</dbReference>
<dbReference type="InterPro" id="IPR038475">
    <property type="entry name" value="RecG_C_sf"/>
</dbReference>
<organism evidence="2 3">
    <name type="scientific">Xanthomarina gelatinilytica</name>
    <dbReference type="NCBI Taxonomy" id="1137281"/>
    <lineage>
        <taxon>Bacteria</taxon>
        <taxon>Pseudomonadati</taxon>
        <taxon>Bacteroidota</taxon>
        <taxon>Flavobacteriia</taxon>
        <taxon>Flavobacteriales</taxon>
        <taxon>Flavobacteriaceae</taxon>
        <taxon>Xanthomarina</taxon>
    </lineage>
</organism>
<dbReference type="Proteomes" id="UP000012024">
    <property type="component" value="Unassembled WGS sequence"/>
</dbReference>
<dbReference type="Pfam" id="PF04326">
    <property type="entry name" value="SLFN_AlbA_2"/>
    <property type="match status" value="1"/>
</dbReference>
<proteinExistence type="predicted"/>
<keyword evidence="3" id="KW-1185">Reference proteome</keyword>
<dbReference type="eggNOG" id="COG1349">
    <property type="taxonomic scope" value="Bacteria"/>
</dbReference>
<dbReference type="SUPFAM" id="SSF46785">
    <property type="entry name" value="Winged helix' DNA-binding domain"/>
    <property type="match status" value="1"/>
</dbReference>
<dbReference type="RefSeq" id="WP_007648870.1">
    <property type="nucleotide sequence ID" value="NZ_ANLA01000009.1"/>
</dbReference>
<dbReference type="GeneID" id="98641191"/>
<keyword evidence="2" id="KW-0378">Hydrolase</keyword>
<dbReference type="GO" id="GO:0004386">
    <property type="term" value="F:helicase activity"/>
    <property type="evidence" value="ECO:0007669"/>
    <property type="project" value="UniProtKB-KW"/>
</dbReference>
<dbReference type="Gene3D" id="1.10.10.10">
    <property type="entry name" value="Winged helix-like DNA-binding domain superfamily/Winged helix DNA-binding domain"/>
    <property type="match status" value="1"/>
</dbReference>
<dbReference type="Gene3D" id="3.30.950.30">
    <property type="entry name" value="Schlafen, AAA domain"/>
    <property type="match status" value="1"/>
</dbReference>
<reference evidence="2 3" key="1">
    <citation type="submission" date="2012-12" db="EMBL/GenBank/DDBJ databases">
        <title>Genome assembly of Formosa sp. AK20.</title>
        <authorList>
            <person name="Kumar R."/>
            <person name="Khatri I."/>
            <person name="Vaidya B."/>
            <person name="Subramanian S."/>
            <person name="Pinnaka A."/>
        </authorList>
    </citation>
    <scope>NUCLEOTIDE SEQUENCE [LARGE SCALE GENOMIC DNA]</scope>
    <source>
        <strain evidence="2 3">AK20</strain>
    </source>
</reference>
<protein>
    <submittedName>
        <fullName evidence="2">ATP-dependent DNA helicase</fullName>
    </submittedName>
</protein>
<name>M7MJX6_9FLAO</name>
<comment type="caution">
    <text evidence="2">The sequence shown here is derived from an EMBL/GenBank/DDBJ whole genome shotgun (WGS) entry which is preliminary data.</text>
</comment>
<dbReference type="Gene3D" id="3.30.565.60">
    <property type="match status" value="1"/>
</dbReference>
<keyword evidence="2" id="KW-0067">ATP-binding</keyword>
<dbReference type="AlphaFoldDB" id="M7MJX6"/>
<accession>M7MJX6</accession>
<feature type="domain" description="Schlafen AlbA-2" evidence="1">
    <location>
        <begin position="3"/>
        <end position="108"/>
    </location>
</feature>
<evidence type="ECO:0000313" key="2">
    <source>
        <dbReference type="EMBL" id="EMQ95190.1"/>
    </source>
</evidence>
<dbReference type="PANTHER" id="PTHR30595">
    <property type="entry name" value="GLPR-RELATED TRANSCRIPTIONAL REPRESSOR"/>
    <property type="match status" value="1"/>
</dbReference>
<dbReference type="InterPro" id="IPR038461">
    <property type="entry name" value="Schlafen_AlbA_2_dom_sf"/>
</dbReference>
<dbReference type="PATRIC" id="fig|1137281.3.peg.1301"/>
<gene>
    <name evidence="2" type="ORF">D778_02711</name>
</gene>
<dbReference type="EMBL" id="ANLA01000009">
    <property type="protein sequence ID" value="EMQ95190.1"/>
    <property type="molecule type" value="Genomic_DNA"/>
</dbReference>
<keyword evidence="2" id="KW-0347">Helicase</keyword>
<sequence>MAEAQNIEYKQSWHDDYLKWVCGFANAIGGKIYIGKDDDGTIVGVDNVKNLMESIPQKIQNHLGIVCDINTISEGNKTCIEIIVHPYAVPVSLRGRYYYRTGSTKIELTGNNLNDFLLRKAGKTWDDVIEEAATIDDIEDLSIKRFISDAETSGRMPASHDLSNQELLEKLRLYQDGKVKRGALILFGKDPNKFYPNVAVQIGKFGNDDADLQFQEQIEGNITWLLVEVPRMLNNKFLTKKISFEGLQRIEKGEYPVAAIREMLLNAMVHRTYMGAKIQIRVYDNKISIWNEGTLPEGLDEESLKKHHVSKPRNPLIADVCFKAGYIDSWGRGTLKIINSCKEAELPEPEIKEFNGGVLVTLYKDTLSEEQLKKLGLSERQIKAVLYVKENGKITNKEYLELNDVSRITATRDLQDLVEKSVLKSSSIKGAGSYYEI</sequence>
<dbReference type="InterPro" id="IPR036388">
    <property type="entry name" value="WH-like_DNA-bd_sf"/>
</dbReference>